<keyword evidence="4" id="KW-1185">Reference proteome</keyword>
<dbReference type="RefSeq" id="WP_142549748.1">
    <property type="nucleotide sequence ID" value="NZ_VIFX01000001.1"/>
</dbReference>
<evidence type="ECO:0000256" key="1">
    <source>
        <dbReference type="SAM" id="MobiDB-lite"/>
    </source>
</evidence>
<protein>
    <submittedName>
        <fullName evidence="3">Uncharacterized protein</fullName>
    </submittedName>
</protein>
<dbReference type="EMBL" id="VIFX01000001">
    <property type="protein sequence ID" value="TQR88491.1"/>
    <property type="molecule type" value="Genomic_DNA"/>
</dbReference>
<gene>
    <name evidence="3" type="ORF">D8S82_00325</name>
</gene>
<keyword evidence="2" id="KW-0812">Transmembrane</keyword>
<organism evidence="3 4">
    <name type="scientific">Mycolicibacterium hodleri</name>
    <dbReference type="NCBI Taxonomy" id="49897"/>
    <lineage>
        <taxon>Bacteria</taxon>
        <taxon>Bacillati</taxon>
        <taxon>Actinomycetota</taxon>
        <taxon>Actinomycetes</taxon>
        <taxon>Mycobacteriales</taxon>
        <taxon>Mycobacteriaceae</taxon>
        <taxon>Mycolicibacterium</taxon>
    </lineage>
</organism>
<reference evidence="3 4" key="1">
    <citation type="submission" date="2018-10" db="EMBL/GenBank/DDBJ databases">
        <title>Draft genome of Mycobacterium hodleri strain B.</title>
        <authorList>
            <person name="Amande T.J."/>
            <person name="Mcgenity T.J."/>
        </authorList>
    </citation>
    <scope>NUCLEOTIDE SEQUENCE [LARGE SCALE GENOMIC DNA]</scope>
    <source>
        <strain evidence="3 4">B</strain>
    </source>
</reference>
<dbReference type="AlphaFoldDB" id="A0A544W8B5"/>
<evidence type="ECO:0000313" key="3">
    <source>
        <dbReference type="EMBL" id="TQR88491.1"/>
    </source>
</evidence>
<keyword evidence="2" id="KW-0472">Membrane</keyword>
<evidence type="ECO:0000313" key="4">
    <source>
        <dbReference type="Proteomes" id="UP000315759"/>
    </source>
</evidence>
<keyword evidence="2" id="KW-1133">Transmembrane helix</keyword>
<name>A0A544W8B5_9MYCO</name>
<dbReference type="Proteomes" id="UP000315759">
    <property type="component" value="Unassembled WGS sequence"/>
</dbReference>
<accession>A0A544W8B5</accession>
<feature type="transmembrane region" description="Helical" evidence="2">
    <location>
        <begin position="6"/>
        <end position="23"/>
    </location>
</feature>
<evidence type="ECO:0000256" key="2">
    <source>
        <dbReference type="SAM" id="Phobius"/>
    </source>
</evidence>
<feature type="region of interest" description="Disordered" evidence="1">
    <location>
        <begin position="42"/>
        <end position="68"/>
    </location>
</feature>
<sequence length="68" mass="7576">MSVAWLALTPVAAWLGWFSWRLIRRRRYWDADRVAERRRRAAADRRVDLSAGHGGQSGIPGASGALNG</sequence>
<proteinExistence type="predicted"/>
<comment type="caution">
    <text evidence="3">The sequence shown here is derived from an EMBL/GenBank/DDBJ whole genome shotgun (WGS) entry which is preliminary data.</text>
</comment>